<dbReference type="RefSeq" id="WP_179918810.1">
    <property type="nucleotide sequence ID" value="NZ_CP058909.1"/>
</dbReference>
<dbReference type="PROSITE" id="PS50234">
    <property type="entry name" value="VWFA"/>
    <property type="match status" value="1"/>
</dbReference>
<feature type="region of interest" description="Disordered" evidence="1">
    <location>
        <begin position="224"/>
        <end position="254"/>
    </location>
</feature>
<dbReference type="AlphaFoldDB" id="A0A7D5T715"/>
<feature type="domain" description="VWFA" evidence="2">
    <location>
        <begin position="21"/>
        <end position="239"/>
    </location>
</feature>
<dbReference type="SUPFAM" id="SSF53300">
    <property type="entry name" value="vWA-like"/>
    <property type="match status" value="1"/>
</dbReference>
<dbReference type="GeneID" id="56084920"/>
<keyword evidence="4" id="KW-1185">Reference proteome</keyword>
<dbReference type="SMART" id="SM00327">
    <property type="entry name" value="VWA"/>
    <property type="match status" value="1"/>
</dbReference>
<dbReference type="EMBL" id="CP058909">
    <property type="protein sequence ID" value="QLH83768.1"/>
    <property type="molecule type" value="Genomic_DNA"/>
</dbReference>
<feature type="compositionally biased region" description="Acidic residues" evidence="1">
    <location>
        <begin position="233"/>
        <end position="244"/>
    </location>
</feature>
<dbReference type="InterPro" id="IPR036465">
    <property type="entry name" value="vWFA_dom_sf"/>
</dbReference>
<protein>
    <submittedName>
        <fullName evidence="3">VWA domain-containing protein</fullName>
    </submittedName>
</protein>
<sequence length="254" mass="27751">MSSNSDFGLAGVEAASLDRVPNLFLLDTSYSMTGETTDIEGEEKAKIKQVNDGLEIFTEEISDDNKAEISIDVSIVTFGDDVTVEQEFQPINDAWIDGDGPPELNAVGTTPMNQAIVEGLQHLEEYKDAVDDQNLPRKRALVWLLTDGEPDYGPGSQEWDKAQSLIEKGTDEDRLFFYAVGIGDDADIGTLEELVSPADESDVAAFQLEENMFKEFFRIASKSATGSVTGEGETAEDTLEEDTEAMAQQDLSDN</sequence>
<name>A0A7D5T715_9EURY</name>
<dbReference type="InterPro" id="IPR002035">
    <property type="entry name" value="VWF_A"/>
</dbReference>
<dbReference type="Gene3D" id="3.40.50.410">
    <property type="entry name" value="von Willebrand factor, type A domain"/>
    <property type="match status" value="1"/>
</dbReference>
<proteinExistence type="predicted"/>
<dbReference type="Proteomes" id="UP000509346">
    <property type="component" value="Chromosome"/>
</dbReference>
<evidence type="ECO:0000313" key="3">
    <source>
        <dbReference type="EMBL" id="QLH83768.1"/>
    </source>
</evidence>
<dbReference type="KEGG" id="hpel:HZS54_19985"/>
<organism evidence="3 4">
    <name type="scientific">Halosimplex pelagicum</name>
    <dbReference type="NCBI Taxonomy" id="869886"/>
    <lineage>
        <taxon>Archaea</taxon>
        <taxon>Methanobacteriati</taxon>
        <taxon>Methanobacteriota</taxon>
        <taxon>Stenosarchaea group</taxon>
        <taxon>Halobacteria</taxon>
        <taxon>Halobacteriales</taxon>
        <taxon>Haloarculaceae</taxon>
        <taxon>Halosimplex</taxon>
    </lineage>
</organism>
<evidence type="ECO:0000259" key="2">
    <source>
        <dbReference type="PROSITE" id="PS50234"/>
    </source>
</evidence>
<evidence type="ECO:0000256" key="1">
    <source>
        <dbReference type="SAM" id="MobiDB-lite"/>
    </source>
</evidence>
<reference evidence="3 4" key="1">
    <citation type="submission" date="2020-07" db="EMBL/GenBank/DDBJ databases">
        <title>Halosimplex litoreum sp. nov. and Halosimplex rubrum sp. nov., isolated from different salt environments.</title>
        <authorList>
            <person name="Cui H."/>
        </authorList>
    </citation>
    <scope>NUCLEOTIDE SEQUENCE [LARGE SCALE GENOMIC DNA]</scope>
    <source>
        <strain evidence="3 4">R2</strain>
    </source>
</reference>
<dbReference type="OrthoDB" id="380154at2157"/>
<gene>
    <name evidence="3" type="ORF">HZS54_19985</name>
</gene>
<dbReference type="Pfam" id="PF00092">
    <property type="entry name" value="VWA"/>
    <property type="match status" value="1"/>
</dbReference>
<evidence type="ECO:0000313" key="4">
    <source>
        <dbReference type="Proteomes" id="UP000509346"/>
    </source>
</evidence>
<accession>A0A7D5T715</accession>